<dbReference type="STRING" id="83449.BON30_19195"/>
<dbReference type="Proteomes" id="UP000182229">
    <property type="component" value="Unassembled WGS sequence"/>
</dbReference>
<evidence type="ECO:0000313" key="2">
    <source>
        <dbReference type="EMBL" id="OJH39614.1"/>
    </source>
</evidence>
<evidence type="ECO:0000256" key="1">
    <source>
        <dbReference type="SAM" id="SignalP"/>
    </source>
</evidence>
<proteinExistence type="predicted"/>
<keyword evidence="1" id="KW-0732">Signal</keyword>
<keyword evidence="3" id="KW-1185">Reference proteome</keyword>
<accession>A0A1L9BBH3</accession>
<reference evidence="2 3" key="2">
    <citation type="submission" date="2016-12" db="EMBL/GenBank/DDBJ databases">
        <title>Draft Genome Sequence of Cystobacter ferrugineus Strain Cbfe23.</title>
        <authorList>
            <person name="Akbar S."/>
            <person name="Dowd S.E."/>
            <person name="Stevens D.C."/>
        </authorList>
    </citation>
    <scope>NUCLEOTIDE SEQUENCE [LARGE SCALE GENOMIC DNA]</scope>
    <source>
        <strain evidence="2 3">Cbfe23</strain>
    </source>
</reference>
<evidence type="ECO:0000313" key="3">
    <source>
        <dbReference type="Proteomes" id="UP000182229"/>
    </source>
</evidence>
<evidence type="ECO:0008006" key="4">
    <source>
        <dbReference type="Google" id="ProtNLM"/>
    </source>
</evidence>
<dbReference type="AlphaFoldDB" id="A0A1L9BBH3"/>
<comment type="caution">
    <text evidence="2">The sequence shown here is derived from an EMBL/GenBank/DDBJ whole genome shotgun (WGS) entry which is preliminary data.</text>
</comment>
<dbReference type="EMBL" id="MPIN01000004">
    <property type="protein sequence ID" value="OJH39614.1"/>
    <property type="molecule type" value="Genomic_DNA"/>
</dbReference>
<name>A0A1L9BBH3_9BACT</name>
<reference evidence="3" key="1">
    <citation type="submission" date="2016-11" db="EMBL/GenBank/DDBJ databases">
        <authorList>
            <person name="Shukria A."/>
            <person name="Stevens D.C."/>
        </authorList>
    </citation>
    <scope>NUCLEOTIDE SEQUENCE [LARGE SCALE GENOMIC DNA]</scope>
    <source>
        <strain evidence="3">Cbfe23</strain>
    </source>
</reference>
<gene>
    <name evidence="2" type="ORF">BON30_19195</name>
</gene>
<feature type="signal peptide" evidence="1">
    <location>
        <begin position="1"/>
        <end position="16"/>
    </location>
</feature>
<sequence length="184" mass="19509">MLGAWLALFPGTGAFAAEPVNPWAHLVPSDTAVTCFGSNRTVYSPPISSVPQRGSMSHSSHYSCLTLVGPAVSSAAVAATSVDYPSYTCDMVLGSAPERFTVIWNNGEHSELSLASAEVDVQATTTTVTYSGEVVAGKFKGQGAVRSWSFRNEDLWERCLSPEGLPEANVFTILVLTRLPTPAP</sequence>
<feature type="chain" id="PRO_5010347785" description="Ig-like domain-containing protein" evidence="1">
    <location>
        <begin position="17"/>
        <end position="184"/>
    </location>
</feature>
<protein>
    <recommendedName>
        <fullName evidence="4">Ig-like domain-containing protein</fullName>
    </recommendedName>
</protein>
<organism evidence="2 3">
    <name type="scientific">Cystobacter ferrugineus</name>
    <dbReference type="NCBI Taxonomy" id="83449"/>
    <lineage>
        <taxon>Bacteria</taxon>
        <taxon>Pseudomonadati</taxon>
        <taxon>Myxococcota</taxon>
        <taxon>Myxococcia</taxon>
        <taxon>Myxococcales</taxon>
        <taxon>Cystobacterineae</taxon>
        <taxon>Archangiaceae</taxon>
        <taxon>Cystobacter</taxon>
    </lineage>
</organism>